<feature type="compositionally biased region" description="Polar residues" evidence="13">
    <location>
        <begin position="701"/>
        <end position="713"/>
    </location>
</feature>
<feature type="compositionally biased region" description="Basic and acidic residues" evidence="13">
    <location>
        <begin position="849"/>
        <end position="860"/>
    </location>
</feature>
<name>A0A1I8Q7P9_STOCA</name>
<dbReference type="KEGG" id="scac:106093557"/>
<feature type="transmembrane region" description="Helical" evidence="12">
    <location>
        <begin position="280"/>
        <end position="295"/>
    </location>
</feature>
<keyword evidence="9 12" id="KW-0472">Membrane</keyword>
<evidence type="ECO:0000256" key="5">
    <source>
        <dbReference type="ARBA" id="ARBA00022679"/>
    </source>
</evidence>
<dbReference type="Pfam" id="PF03901">
    <property type="entry name" value="Glyco_transf_22"/>
    <property type="match status" value="1"/>
</dbReference>
<dbReference type="VEuPathDB" id="VectorBase:SCAU014626"/>
<comment type="catalytic activity">
    <reaction evidence="11">
        <text>an alpha-D-Man-(1-&gt;2)-alpha-D-Man-(1-&gt;2)-alpha-D-Man-(1-&gt;3)-[alpha-D-Man-(1-&gt;2)-alpha-D-Man-(1-&gt;3)-alpha-D-Man-(1-&gt;6)]-beta-D-Man-(1-&gt;4)-beta-D-GlcNAc-(1-&gt;4)-alpha-D-GlcNAc-diphospho-di-trans,poly-cis-dolichol + a di-trans,poly-cis-dolichyl beta-D-mannosyl phosphate = an alpha-D-Man-(1-&gt;2)-alpha-D-Man-(1-&gt;2)-alpha-D-Man-(1-&gt;3)-[alpha-D-Man-(1-&gt;2)-alpha-D-Man-(1-&gt;3)-[alpha-D-Man-(1-&gt;6)]-alpha-D-Man-(1-&gt;6)]-beta-D-Man-(1-&gt;4)-beta-D-GlcNAc-(1-&gt;4)-alpha-D-GlcNAc-diphospho-di-trans,poly-cis-dolichol + a di-trans,poly-cis-dolichyl phosphate + H(+)</text>
        <dbReference type="Rhea" id="RHEA:29535"/>
        <dbReference type="Rhea" id="RHEA-COMP:19498"/>
        <dbReference type="Rhea" id="RHEA-COMP:19501"/>
        <dbReference type="Rhea" id="RHEA-COMP:19518"/>
        <dbReference type="Rhea" id="RHEA-COMP:19519"/>
        <dbReference type="ChEBI" id="CHEBI:15378"/>
        <dbReference type="ChEBI" id="CHEBI:57683"/>
        <dbReference type="ChEBI" id="CHEBI:58211"/>
        <dbReference type="ChEBI" id="CHEBI:132517"/>
        <dbReference type="ChEBI" id="CHEBI:132519"/>
        <dbReference type="EC" id="2.4.1.260"/>
    </reaction>
    <physiologicalReaction direction="left-to-right" evidence="11">
        <dbReference type="Rhea" id="RHEA:29536"/>
    </physiologicalReaction>
</comment>
<evidence type="ECO:0000313" key="14">
    <source>
        <dbReference type="EnsemblMetazoa" id="SCAU014626-PA"/>
    </source>
</evidence>
<evidence type="ECO:0000256" key="8">
    <source>
        <dbReference type="ARBA" id="ARBA00022989"/>
    </source>
</evidence>
<evidence type="ECO:0000256" key="3">
    <source>
        <dbReference type="ARBA" id="ARBA00007063"/>
    </source>
</evidence>
<feature type="compositionally biased region" description="Basic and acidic residues" evidence="13">
    <location>
        <begin position="565"/>
        <end position="581"/>
    </location>
</feature>
<feature type="compositionally biased region" description="Basic and acidic residues" evidence="13">
    <location>
        <begin position="505"/>
        <end position="514"/>
    </location>
</feature>
<dbReference type="EC" id="2.4.1.-" evidence="12"/>
<feature type="compositionally biased region" description="Basic residues" evidence="13">
    <location>
        <begin position="620"/>
        <end position="629"/>
    </location>
</feature>
<keyword evidence="6 12" id="KW-0812">Transmembrane</keyword>
<dbReference type="STRING" id="35570.A0A1I8Q7P9"/>
<organism evidence="14 15">
    <name type="scientific">Stomoxys calcitrans</name>
    <name type="common">Stable fly</name>
    <name type="synonym">Conops calcitrans</name>
    <dbReference type="NCBI Taxonomy" id="35570"/>
    <lineage>
        <taxon>Eukaryota</taxon>
        <taxon>Metazoa</taxon>
        <taxon>Ecdysozoa</taxon>
        <taxon>Arthropoda</taxon>
        <taxon>Hexapoda</taxon>
        <taxon>Insecta</taxon>
        <taxon>Pterygota</taxon>
        <taxon>Neoptera</taxon>
        <taxon>Endopterygota</taxon>
        <taxon>Diptera</taxon>
        <taxon>Brachycera</taxon>
        <taxon>Muscomorpha</taxon>
        <taxon>Muscoidea</taxon>
        <taxon>Muscidae</taxon>
        <taxon>Stomoxys</taxon>
    </lineage>
</organism>
<feature type="transmembrane region" description="Helical" evidence="12">
    <location>
        <begin position="136"/>
        <end position="153"/>
    </location>
</feature>
<evidence type="ECO:0000256" key="11">
    <source>
        <dbReference type="ARBA" id="ARBA00048899"/>
    </source>
</evidence>
<feature type="transmembrane region" description="Helical" evidence="12">
    <location>
        <begin position="82"/>
        <end position="102"/>
    </location>
</feature>
<feature type="compositionally biased region" description="Polar residues" evidence="13">
    <location>
        <begin position="861"/>
        <end position="871"/>
    </location>
</feature>
<dbReference type="Proteomes" id="UP000095300">
    <property type="component" value="Unassembled WGS sequence"/>
</dbReference>
<feature type="transmembrane region" description="Helical" evidence="12">
    <location>
        <begin position="301"/>
        <end position="321"/>
    </location>
</feature>
<dbReference type="PANTHER" id="PTHR22760">
    <property type="entry name" value="GLYCOSYLTRANSFERASE"/>
    <property type="match status" value="1"/>
</dbReference>
<feature type="transmembrane region" description="Helical" evidence="12">
    <location>
        <begin position="159"/>
        <end position="188"/>
    </location>
</feature>
<evidence type="ECO:0000256" key="10">
    <source>
        <dbReference type="ARBA" id="ARBA00044721"/>
    </source>
</evidence>
<feature type="transmembrane region" description="Helical" evidence="12">
    <location>
        <begin position="114"/>
        <end position="131"/>
    </location>
</feature>
<feature type="compositionally biased region" description="Basic and acidic residues" evidence="13">
    <location>
        <begin position="735"/>
        <end position="745"/>
    </location>
</feature>
<evidence type="ECO:0000256" key="12">
    <source>
        <dbReference type="RuleBase" id="RU363075"/>
    </source>
</evidence>
<keyword evidence="4 12" id="KW-0328">Glycosyltransferase</keyword>
<dbReference type="AlphaFoldDB" id="A0A1I8Q7P9"/>
<keyword evidence="7 12" id="KW-0256">Endoplasmic reticulum</keyword>
<accession>A0A1I8Q7P9</accession>
<keyword evidence="5" id="KW-0808">Transferase</keyword>
<keyword evidence="8 12" id="KW-1133">Transmembrane helix</keyword>
<comment type="function">
    <text evidence="10">Mannosyltransferase that operates in the biosynthetic pathway of dolichol-linked oligosaccharides, the glycan precursors employed in protein asparagine (N)-glycosylation. The assembly of dolichol-linked oligosaccharides begins on the cytosolic side of the endoplasmic reticulum membrane and finishes in its lumen. The sequential addition of sugars to dolichol pyrophosphate produces dolichol-linked oligosaccharides containing fourteen sugars, including two GlcNAcs, nine mannoses and three glucoses. Once assembled, the oligosaccharide is transferred from the lipid to nascent proteins by oligosaccharyltransferases. In the lumen of the endoplasmic reticulum, adds the eighth mannose residue in an alpha-1,6 linkage onto Man(7)GlcNAc(2)-PP-dolichol to produce Man(8)GlcNAc(2)-PP-dolichol.</text>
</comment>
<evidence type="ECO:0000256" key="1">
    <source>
        <dbReference type="ARBA" id="ARBA00004477"/>
    </source>
</evidence>
<feature type="compositionally biased region" description="Basic residues" evidence="13">
    <location>
        <begin position="582"/>
        <end position="593"/>
    </location>
</feature>
<feature type="compositionally biased region" description="Basic residues" evidence="13">
    <location>
        <begin position="473"/>
        <end position="497"/>
    </location>
</feature>
<feature type="compositionally biased region" description="Basic and acidic residues" evidence="13">
    <location>
        <begin position="676"/>
        <end position="700"/>
    </location>
</feature>
<comment type="pathway">
    <text evidence="2">Protein modification; protein glycosylation.</text>
</comment>
<comment type="subcellular location">
    <subcellularLocation>
        <location evidence="1 12">Endoplasmic reticulum membrane</location>
        <topology evidence="1 12">Multi-pass membrane protein</topology>
    </subcellularLocation>
</comment>
<evidence type="ECO:0000313" key="15">
    <source>
        <dbReference type="Proteomes" id="UP000095300"/>
    </source>
</evidence>
<dbReference type="PANTHER" id="PTHR22760:SF1">
    <property type="entry name" value="DOL-P-MAN:MAN(7)GLCNAC(2)-PP-DOL ALPHA-1,6-MANNOSYLTRANSFERASE"/>
    <property type="match status" value="1"/>
</dbReference>
<evidence type="ECO:0000256" key="9">
    <source>
        <dbReference type="ARBA" id="ARBA00023136"/>
    </source>
</evidence>
<feature type="compositionally biased region" description="Acidic residues" evidence="13">
    <location>
        <begin position="633"/>
        <end position="651"/>
    </location>
</feature>
<protein>
    <recommendedName>
        <fullName evidence="12">Mannosyltransferase</fullName>
        <ecNumber evidence="12">2.4.1.-</ecNumber>
    </recommendedName>
</protein>
<dbReference type="OrthoDB" id="19039at2759"/>
<evidence type="ECO:0000256" key="4">
    <source>
        <dbReference type="ARBA" id="ARBA00022676"/>
    </source>
</evidence>
<feature type="compositionally biased region" description="Basic residues" evidence="13">
    <location>
        <begin position="663"/>
        <end position="675"/>
    </location>
</feature>
<evidence type="ECO:0000256" key="13">
    <source>
        <dbReference type="SAM" id="MobiDB-lite"/>
    </source>
</evidence>
<feature type="compositionally biased region" description="Basic and acidic residues" evidence="13">
    <location>
        <begin position="609"/>
        <end position="619"/>
    </location>
</feature>
<dbReference type="UniPathway" id="UPA00378"/>
<feature type="region of interest" description="Disordered" evidence="13">
    <location>
        <begin position="473"/>
        <end position="752"/>
    </location>
</feature>
<keyword evidence="15" id="KW-1185">Reference proteome</keyword>
<dbReference type="GO" id="GO:0005789">
    <property type="term" value="C:endoplasmic reticulum membrane"/>
    <property type="evidence" value="ECO:0007669"/>
    <property type="project" value="UniProtKB-SubCell"/>
</dbReference>
<evidence type="ECO:0000256" key="7">
    <source>
        <dbReference type="ARBA" id="ARBA00022824"/>
    </source>
</evidence>
<feature type="compositionally biased region" description="Basic and acidic residues" evidence="13">
    <location>
        <begin position="652"/>
        <end position="662"/>
    </location>
</feature>
<dbReference type="EnsemblMetazoa" id="SCAU014626-RA">
    <property type="protein sequence ID" value="SCAU014626-PA"/>
    <property type="gene ID" value="SCAU014626"/>
</dbReference>
<dbReference type="GO" id="GO:0006487">
    <property type="term" value="P:protein N-linked glycosylation"/>
    <property type="evidence" value="ECO:0007669"/>
    <property type="project" value="TreeGrafter"/>
</dbReference>
<comment type="similarity">
    <text evidence="3 12">Belongs to the glycosyltransferase 22 family.</text>
</comment>
<feature type="region of interest" description="Disordered" evidence="13">
    <location>
        <begin position="849"/>
        <end position="871"/>
    </location>
</feature>
<dbReference type="InterPro" id="IPR005599">
    <property type="entry name" value="GPI_mannosylTrfase"/>
</dbReference>
<feature type="compositionally biased region" description="Basic and acidic residues" evidence="13">
    <location>
        <begin position="530"/>
        <end position="545"/>
    </location>
</feature>
<sequence length="928" mass="105802">MDMLLFLTAAAHIVYTPFTKVEESFNLQAIHDILYLRHNFTEYDHHEFPGVVPRTFLGPLFISLLSSPFIALFETLEINKYWALYIVRLVLAAIVTCAWTKLKRVITKIYGSDVSLWFSLITLTQFHFIFYMSRPLPNIMALPLVLYALAYWLNDQTKPFIICSGIAILVFRSELAIFLGILLVLHLLLKKATAARILKIAIPAGVIILAVTLAVDSFFWKRLLWPEGEVLWYNTILNKSSDWGTSPFLWYFYSALPRAMAVSLVFVPIGLILERRIRPIVLAALGFVAIYSILPHKELRFIIYVFPILNLAAATACHRLWSNSGKSVFHGFLALCAGGHLLLNVFVTLFLLMVSGTNYPGGVALTQLHAYEANSTNVAVHISNLAAQSGVSRFLQIRDEWSYCKREDMNYTKEESLEYTHLIVEAKMNNDLWASLQNDFDTLEFVDCFHSIGIQYNTMMPVKIKTKPCLAIMKRKPGRMSAKSKKQSKELKKRKKKFVDDDNEPEGHVEDKQKEKKKTKTSLENLPTETGHDEEFKQATEEKPKDKKKKKKSPEIEANGQTLQNEEKELEEHRIADEHATKPKKNSKDKKSKKAGETLPAESQEVDDLSSKKTEAEKKSKSKKSKKKSAIIVEEEENLPANVEEDEDMEDTKDKGISEEKPRIKRESKKSTKVKNQKEKLTESEEGMEEHFDNEQEAKTSTENATIMESDNATQEEEDEKLAAVMAEGSQEAASQERDNVRQEEVEIEEEQEELVADIAEDSQEDSEHIDTLASTVSLEDDAIVATVESLEDDLPHSEEMHQDTPVHKEINFEELRNLALGHVNRKTKATKLKIRRLIEQHYRAKGKHIENDPLEKQDARTPTTTKTSARQSVKAIIKQERIKEMIEQIATMDLTKLCNLDKVSTKDCLKSVIDKLDAEDKPSLHYS</sequence>
<feature type="transmembrane region" description="Helical" evidence="12">
    <location>
        <begin position="56"/>
        <end position="75"/>
    </location>
</feature>
<feature type="transmembrane region" description="Helical" evidence="12">
    <location>
        <begin position="250"/>
        <end position="273"/>
    </location>
</feature>
<reference evidence="14" key="1">
    <citation type="submission" date="2020-05" db="UniProtKB">
        <authorList>
            <consortium name="EnsemblMetazoa"/>
        </authorList>
    </citation>
    <scope>IDENTIFICATION</scope>
    <source>
        <strain evidence="14">USDA</strain>
    </source>
</reference>
<proteinExistence type="inferred from homology"/>
<feature type="transmembrane region" description="Helical" evidence="12">
    <location>
        <begin position="200"/>
        <end position="220"/>
    </location>
</feature>
<gene>
    <name evidence="14" type="primary">106093557</name>
</gene>
<evidence type="ECO:0000256" key="6">
    <source>
        <dbReference type="ARBA" id="ARBA00022692"/>
    </source>
</evidence>
<evidence type="ECO:0000256" key="2">
    <source>
        <dbReference type="ARBA" id="ARBA00004922"/>
    </source>
</evidence>
<feature type="transmembrane region" description="Helical" evidence="12">
    <location>
        <begin position="328"/>
        <end position="354"/>
    </location>
</feature>
<dbReference type="GO" id="GO:0052917">
    <property type="term" value="F:dol-P-Man:Man(7)GlcNAc(2)-PP-Dol alpha-1,6-mannosyltransferase activity"/>
    <property type="evidence" value="ECO:0007669"/>
    <property type="project" value="UniProtKB-EC"/>
</dbReference>